<dbReference type="Proteomes" id="UP000295794">
    <property type="component" value="Unassembled WGS sequence"/>
</dbReference>
<name>A0A377SVK3_9NEIS</name>
<dbReference type="SUPFAM" id="SSF53067">
    <property type="entry name" value="Actin-like ATPase domain"/>
    <property type="match status" value="2"/>
</dbReference>
<dbReference type="Pfam" id="PF14450">
    <property type="entry name" value="FtsA"/>
    <property type="match status" value="1"/>
</dbReference>
<dbReference type="AlphaFoldDB" id="A0A377SVK3"/>
<dbReference type="Gene3D" id="3.30.420.40">
    <property type="match status" value="2"/>
</dbReference>
<evidence type="ECO:0000313" key="2">
    <source>
        <dbReference type="EMBL" id="TCU87857.1"/>
    </source>
</evidence>
<dbReference type="NCBIfam" id="TIGR02529">
    <property type="entry name" value="EutJ"/>
    <property type="match status" value="1"/>
</dbReference>
<dbReference type="InterPro" id="IPR050696">
    <property type="entry name" value="FtsA/MreB"/>
</dbReference>
<dbReference type="NCBIfam" id="NF011660">
    <property type="entry name" value="PRK15080.1"/>
    <property type="match status" value="1"/>
</dbReference>
<organism evidence="1 3">
    <name type="scientific">Iodobacter fluviatilis</name>
    <dbReference type="NCBI Taxonomy" id="537"/>
    <lineage>
        <taxon>Bacteria</taxon>
        <taxon>Pseudomonadati</taxon>
        <taxon>Pseudomonadota</taxon>
        <taxon>Betaproteobacteria</taxon>
        <taxon>Neisseriales</taxon>
        <taxon>Chitinibacteraceae</taxon>
        <taxon>Iodobacter</taxon>
    </lineage>
</organism>
<reference evidence="2 4" key="2">
    <citation type="submission" date="2019-03" db="EMBL/GenBank/DDBJ databases">
        <title>Genomic Encyclopedia of Type Strains, Phase IV (KMG-IV): sequencing the most valuable type-strain genomes for metagenomic binning, comparative biology and taxonomic classification.</title>
        <authorList>
            <person name="Goeker M."/>
        </authorList>
    </citation>
    <scope>NUCLEOTIDE SEQUENCE [LARGE SCALE GENOMIC DNA]</scope>
    <source>
        <strain evidence="2 4">DSM 3764</strain>
    </source>
</reference>
<dbReference type="InterPro" id="IPR043129">
    <property type="entry name" value="ATPase_NBD"/>
</dbReference>
<dbReference type="PANTHER" id="PTHR32432">
    <property type="entry name" value="CELL DIVISION PROTEIN FTSA-RELATED"/>
    <property type="match status" value="1"/>
</dbReference>
<accession>A0A377SVK3</accession>
<evidence type="ECO:0000313" key="1">
    <source>
        <dbReference type="EMBL" id="STR45358.1"/>
    </source>
</evidence>
<keyword evidence="4" id="KW-1185">Reference proteome</keyword>
<sequence length="283" mass="30376">MIPRDIQSWLQPRLDLAHALQNDATPAEAEPVMALGIDLGTSDVVSMVVDQNAQPLAVCLDWADVVRDGIVWDFFGAVTILRRHLDTLETIFGQRFSHAATSFPPGTDPRISVNVLEAAGLNVTGVCDEPSAVAHLLQLDRAAVVDIGGGTTGIAVVEGGRVIYSGDEPTGGHHISLTLAGSLRMALEDVDVIKKTQGKDIWPVVKPVFEKMSDIVRDHLVGHEVEDLYLSGGSCTMPGVQSLFAHEFPNHRVHLPRHPIYLTPLAIAAYALSIAAENGNAHV</sequence>
<dbReference type="RefSeq" id="WP_207916473.1">
    <property type="nucleotide sequence ID" value="NZ_CAWOLO010000004.1"/>
</dbReference>
<dbReference type="PANTHER" id="PTHR32432:SF3">
    <property type="entry name" value="ETHANOLAMINE UTILIZATION PROTEIN EUTJ"/>
    <property type="match status" value="1"/>
</dbReference>
<evidence type="ECO:0000313" key="3">
    <source>
        <dbReference type="Proteomes" id="UP000255108"/>
    </source>
</evidence>
<dbReference type="EMBL" id="UGHR01000004">
    <property type="protein sequence ID" value="STR45358.1"/>
    <property type="molecule type" value="Genomic_DNA"/>
</dbReference>
<dbReference type="CDD" id="cd24047">
    <property type="entry name" value="ASKHA_NBD_EutJ"/>
    <property type="match status" value="1"/>
</dbReference>
<gene>
    <name evidence="1" type="primary">ftsA_1</name>
    <name evidence="2" type="ORF">EV682_10421</name>
    <name evidence="1" type="ORF">NCTC11159_03929</name>
</gene>
<proteinExistence type="predicted"/>
<dbReference type="InterPro" id="IPR013366">
    <property type="entry name" value="EutJ"/>
</dbReference>
<protein>
    <submittedName>
        <fullName evidence="1">Cell division protein FtsA</fullName>
    </submittedName>
    <submittedName>
        <fullName evidence="2">Ethanolamine utilization protein EutJ</fullName>
    </submittedName>
</protein>
<evidence type="ECO:0000313" key="4">
    <source>
        <dbReference type="Proteomes" id="UP000295794"/>
    </source>
</evidence>
<dbReference type="EMBL" id="SMBT01000004">
    <property type="protein sequence ID" value="TCU87857.1"/>
    <property type="molecule type" value="Genomic_DNA"/>
</dbReference>
<keyword evidence="1" id="KW-0132">Cell division</keyword>
<dbReference type="GO" id="GO:0051301">
    <property type="term" value="P:cell division"/>
    <property type="evidence" value="ECO:0007669"/>
    <property type="project" value="UniProtKB-KW"/>
</dbReference>
<reference evidence="1 3" key="1">
    <citation type="submission" date="2018-06" db="EMBL/GenBank/DDBJ databases">
        <authorList>
            <consortium name="Pathogen Informatics"/>
            <person name="Doyle S."/>
        </authorList>
    </citation>
    <scope>NUCLEOTIDE SEQUENCE [LARGE SCALE GENOMIC DNA]</scope>
    <source>
        <strain evidence="1 3">NCTC11159</strain>
    </source>
</reference>
<dbReference type="Proteomes" id="UP000255108">
    <property type="component" value="Unassembled WGS sequence"/>
</dbReference>
<keyword evidence="1" id="KW-0131">Cell cycle</keyword>